<protein>
    <submittedName>
        <fullName evidence="2">DUF4123 domain-containing protein</fullName>
    </submittedName>
</protein>
<reference evidence="3" key="1">
    <citation type="journal article" date="2019" name="Int. J. Syst. Evol. Microbiol.">
        <title>The Global Catalogue of Microorganisms (GCM) 10K type strain sequencing project: providing services to taxonomists for standard genome sequencing and annotation.</title>
        <authorList>
            <consortium name="The Broad Institute Genomics Platform"/>
            <consortium name="The Broad Institute Genome Sequencing Center for Infectious Disease"/>
            <person name="Wu L."/>
            <person name="Ma J."/>
        </authorList>
    </citation>
    <scope>NUCLEOTIDE SEQUENCE [LARGE SCALE GENOMIC DNA]</scope>
    <source>
        <strain evidence="3">KCTC 42899</strain>
    </source>
</reference>
<dbReference type="Proteomes" id="UP001595721">
    <property type="component" value="Unassembled WGS sequence"/>
</dbReference>
<dbReference type="EMBL" id="JBHRXJ010000003">
    <property type="protein sequence ID" value="MFC3527832.1"/>
    <property type="molecule type" value="Genomic_DNA"/>
</dbReference>
<proteinExistence type="predicted"/>
<evidence type="ECO:0000259" key="1">
    <source>
        <dbReference type="Pfam" id="PF13503"/>
    </source>
</evidence>
<name>A0ABV7R295_9RHOB</name>
<comment type="caution">
    <text evidence="2">The sequence shown here is derived from an EMBL/GenBank/DDBJ whole genome shotgun (WGS) entry which is preliminary data.</text>
</comment>
<dbReference type="Pfam" id="PF13503">
    <property type="entry name" value="DUF4123"/>
    <property type="match status" value="1"/>
</dbReference>
<evidence type="ECO:0000313" key="3">
    <source>
        <dbReference type="Proteomes" id="UP001595721"/>
    </source>
</evidence>
<dbReference type="InterPro" id="IPR025391">
    <property type="entry name" value="DUF4123"/>
</dbReference>
<evidence type="ECO:0000313" key="2">
    <source>
        <dbReference type="EMBL" id="MFC3527832.1"/>
    </source>
</evidence>
<feature type="domain" description="DUF4123" evidence="1">
    <location>
        <begin position="70"/>
        <end position="171"/>
    </location>
</feature>
<organism evidence="2 3">
    <name type="scientific">Paracoccus mangrovi</name>
    <dbReference type="NCBI Taxonomy" id="1715645"/>
    <lineage>
        <taxon>Bacteria</taxon>
        <taxon>Pseudomonadati</taxon>
        <taxon>Pseudomonadota</taxon>
        <taxon>Alphaproteobacteria</taxon>
        <taxon>Rhodobacterales</taxon>
        <taxon>Paracoccaceae</taxon>
        <taxon>Paracoccus</taxon>
    </lineage>
</organism>
<accession>A0ABV7R295</accession>
<keyword evidence="3" id="KW-1185">Reference proteome</keyword>
<dbReference type="RefSeq" id="WP_377743372.1">
    <property type="nucleotide sequence ID" value="NZ_JBHRXJ010000003.1"/>
</dbReference>
<gene>
    <name evidence="2" type="ORF">ACFOMH_06550</name>
</gene>
<sequence>MQDSAATGQPALTRRLIAFQGRDLSGLSFWDRPVFPAGLAPEFDPLPEGQGIFALIDGEKRRRLRGTNDLDMLDPVLNATALLGTGTAQDEVGPWLIDLGRSGRARDRFLSDLFSTPEGPGSAVLLRTAAPLDELRAHLRGLIKVRRDPDEPPSLLLRFWDPPTAAVLLDAAMNRPDRVARLCHTRSGLPLAWYAESRPGQMACFVPVGRLPGGRAREPLCLEARDEAALAALAFVALEGEIGRWLGESYPELGDPDPHRRAGIGAHVVALGRGYGFTLKDEFAYLAHMMVHLGGWFVQSGRYPGIETVLLSDGEARHKPLRPAFRAAYDGSHLPALMAARAALLAEPALHGEPPQPTEGVIAGLLTRHLPLAAEHKARILAERARADALHRRAPAELIETVALITLFLGYRFYDDPFLFGEAPGERDWHGLCRRAWQQITERCDGN</sequence>